<dbReference type="EMBL" id="JACGWJ010000003">
    <property type="protein sequence ID" value="KAL0430925.1"/>
    <property type="molecule type" value="Genomic_DNA"/>
</dbReference>
<organism evidence="1">
    <name type="scientific">Sesamum radiatum</name>
    <name type="common">Black benniseed</name>
    <dbReference type="NCBI Taxonomy" id="300843"/>
    <lineage>
        <taxon>Eukaryota</taxon>
        <taxon>Viridiplantae</taxon>
        <taxon>Streptophyta</taxon>
        <taxon>Embryophyta</taxon>
        <taxon>Tracheophyta</taxon>
        <taxon>Spermatophyta</taxon>
        <taxon>Magnoliopsida</taxon>
        <taxon>eudicotyledons</taxon>
        <taxon>Gunneridae</taxon>
        <taxon>Pentapetalae</taxon>
        <taxon>asterids</taxon>
        <taxon>lamiids</taxon>
        <taxon>Lamiales</taxon>
        <taxon>Pedaliaceae</taxon>
        <taxon>Sesamum</taxon>
    </lineage>
</organism>
<protein>
    <submittedName>
        <fullName evidence="1">Uncharacterized protein</fullName>
    </submittedName>
</protein>
<gene>
    <name evidence="1" type="ORF">Sradi_0718500</name>
</gene>
<reference evidence="1" key="1">
    <citation type="submission" date="2020-06" db="EMBL/GenBank/DDBJ databases">
        <authorList>
            <person name="Li T."/>
            <person name="Hu X."/>
            <person name="Zhang T."/>
            <person name="Song X."/>
            <person name="Zhang H."/>
            <person name="Dai N."/>
            <person name="Sheng W."/>
            <person name="Hou X."/>
            <person name="Wei L."/>
        </authorList>
    </citation>
    <scope>NUCLEOTIDE SEQUENCE</scope>
    <source>
        <strain evidence="1">G02</strain>
        <tissue evidence="1">Leaf</tissue>
    </source>
</reference>
<reference evidence="1" key="2">
    <citation type="journal article" date="2024" name="Plant">
        <title>Genomic evolution and insights into agronomic trait innovations of Sesamum species.</title>
        <authorList>
            <person name="Miao H."/>
            <person name="Wang L."/>
            <person name="Qu L."/>
            <person name="Liu H."/>
            <person name="Sun Y."/>
            <person name="Le M."/>
            <person name="Wang Q."/>
            <person name="Wei S."/>
            <person name="Zheng Y."/>
            <person name="Lin W."/>
            <person name="Duan Y."/>
            <person name="Cao H."/>
            <person name="Xiong S."/>
            <person name="Wang X."/>
            <person name="Wei L."/>
            <person name="Li C."/>
            <person name="Ma Q."/>
            <person name="Ju M."/>
            <person name="Zhao R."/>
            <person name="Li G."/>
            <person name="Mu C."/>
            <person name="Tian Q."/>
            <person name="Mei H."/>
            <person name="Zhang T."/>
            <person name="Gao T."/>
            <person name="Zhang H."/>
        </authorList>
    </citation>
    <scope>NUCLEOTIDE SEQUENCE</scope>
    <source>
        <strain evidence="1">G02</strain>
    </source>
</reference>
<dbReference type="AlphaFoldDB" id="A0AAW2VQ67"/>
<comment type="caution">
    <text evidence="1">The sequence shown here is derived from an EMBL/GenBank/DDBJ whole genome shotgun (WGS) entry which is preliminary data.</text>
</comment>
<sequence length="71" mass="8004">MALWNRQKKGISAGMASIATPFSAVHDMNKQHATTILYGKGRKKVKKLLERYTVFSWLINIPGITCNHFGK</sequence>
<evidence type="ECO:0000313" key="1">
    <source>
        <dbReference type="EMBL" id="KAL0430925.1"/>
    </source>
</evidence>
<accession>A0AAW2VQ67</accession>
<name>A0AAW2VQ67_SESRA</name>
<proteinExistence type="predicted"/>